<evidence type="ECO:0000313" key="1">
    <source>
        <dbReference type="EMBL" id="EFO88278.1"/>
    </source>
</evidence>
<keyword evidence="2" id="KW-1185">Reference proteome</keyword>
<reference evidence="1" key="1">
    <citation type="submission" date="2007-07" db="EMBL/GenBank/DDBJ databases">
        <title>PCAP assembly of the Caenorhabditis remanei genome.</title>
        <authorList>
            <consortium name="The Caenorhabditis remanei Sequencing Consortium"/>
            <person name="Wilson R.K."/>
        </authorList>
    </citation>
    <scope>NUCLEOTIDE SEQUENCE [LARGE SCALE GENOMIC DNA]</scope>
    <source>
        <strain evidence="1">PB4641</strain>
    </source>
</reference>
<dbReference type="KEGG" id="crq:GCK72_023045"/>
<dbReference type="HOGENOM" id="CLU_1107936_0_0_1"/>
<dbReference type="EMBL" id="DS268543">
    <property type="protein sequence ID" value="EFO88278.1"/>
    <property type="molecule type" value="Genomic_DNA"/>
</dbReference>
<dbReference type="Proteomes" id="UP000008281">
    <property type="component" value="Unassembled WGS sequence"/>
</dbReference>
<dbReference type="AlphaFoldDB" id="E3N6U8"/>
<dbReference type="OrthoDB" id="10518370at2759"/>
<sequence length="252" mass="28867">MDTSSSISTSTTEIIASPKRESTGLWASAKKTFNKCTRGYEAKVINVVGYSILQIVLDLTVFQMMLRYMVSEWRGETASLDMNQEIEPTPERVKTLVFFFFLTLIGSIVAVYQHPIGTMMLIFTQVCATIATIYHLTVPFMRISIEELWEAKNNYVYKGDYYMAIYHSFTTFCHCIVYIFPTFFNIWIIYCTFVVMLVFFGYKIFDIKKDTETTESVISDSTTSEVSTPIPPPVQFAPAKTYYYSDTSSTSD</sequence>
<proteinExistence type="predicted"/>
<protein>
    <submittedName>
        <fullName evidence="1">Uncharacterized protein</fullName>
    </submittedName>
</protein>
<dbReference type="FunCoup" id="E3N6U8">
    <property type="interactions" value="555"/>
</dbReference>
<name>E3N6U8_CAERE</name>
<organism evidence="2">
    <name type="scientific">Caenorhabditis remanei</name>
    <name type="common">Caenorhabditis vulgaris</name>
    <dbReference type="NCBI Taxonomy" id="31234"/>
    <lineage>
        <taxon>Eukaryota</taxon>
        <taxon>Metazoa</taxon>
        <taxon>Ecdysozoa</taxon>
        <taxon>Nematoda</taxon>
        <taxon>Chromadorea</taxon>
        <taxon>Rhabditida</taxon>
        <taxon>Rhabditina</taxon>
        <taxon>Rhabditomorpha</taxon>
        <taxon>Rhabditoidea</taxon>
        <taxon>Rhabditidae</taxon>
        <taxon>Peloderinae</taxon>
        <taxon>Caenorhabditis</taxon>
    </lineage>
</organism>
<dbReference type="eggNOG" id="ENOG502TJ6P">
    <property type="taxonomic scope" value="Eukaryota"/>
</dbReference>
<dbReference type="RefSeq" id="XP_003095858.2">
    <property type="nucleotide sequence ID" value="XM_003095810.2"/>
</dbReference>
<dbReference type="GeneID" id="9808064"/>
<gene>
    <name evidence="1" type="ORF">CRE_08507</name>
</gene>
<accession>E3N6U8</accession>
<evidence type="ECO:0000313" key="2">
    <source>
        <dbReference type="Proteomes" id="UP000008281"/>
    </source>
</evidence>
<dbReference type="CTD" id="9808064"/>